<dbReference type="AlphaFoldDB" id="A0A3S4MUU6"/>
<protein>
    <submittedName>
        <fullName evidence="3">Por secretion system C-terminal sorting domain</fullName>
    </submittedName>
</protein>
<keyword evidence="1" id="KW-0732">Signal</keyword>
<evidence type="ECO:0000259" key="2">
    <source>
        <dbReference type="Pfam" id="PF18962"/>
    </source>
</evidence>
<dbReference type="OrthoDB" id="1489153at2"/>
<dbReference type="InterPro" id="IPR026444">
    <property type="entry name" value="Secre_tail"/>
</dbReference>
<dbReference type="RefSeq" id="WP_002980735.1">
    <property type="nucleotide sequence ID" value="NZ_CP068486.1"/>
</dbReference>
<dbReference type="Pfam" id="PF18962">
    <property type="entry name" value="Por_Secre_tail"/>
    <property type="match status" value="1"/>
</dbReference>
<dbReference type="KEGG" id="cgle:NCTC11432_05152"/>
<name>A0A3S4MUU6_CHRGE</name>
<dbReference type="Proteomes" id="UP000279227">
    <property type="component" value="Chromosome"/>
</dbReference>
<dbReference type="EMBL" id="LR134289">
    <property type="protein sequence ID" value="VEE12142.1"/>
    <property type="molecule type" value="Genomic_DNA"/>
</dbReference>
<dbReference type="NCBIfam" id="TIGR04183">
    <property type="entry name" value="Por_Secre_tail"/>
    <property type="match status" value="1"/>
</dbReference>
<sequence>MKISKIASFVLLLSLLENGDLLGQNLQATANLLETNFSADSKPSQMNFITSDKLIFNTKFGITIKGSGNENSRLLIKISSAYKNYVNEDYTYTYDATKALHISVIDHNAYFFIKKNSKLSLWKTDGTDAGTKMIKEFPNVNFSTSDFSITAFTKINGKLIFDIFHQFGSPTRNELWVSDETSLGTEIANTISNNFNSGTNNYVNVNNILYFTNYNSASQRKLWKSDGTISNTSIVFSGIQDDFTVEGKMVGFNGFVYFIKRKNNVLSLSYYDPNNNSIVDVLNLPGMISGNEDLFLQNNSLVFFNNNSLWKSDGTSIGTHMVTSNLYPNLQNVNNIYFFKNNIYFNCLLGNNLYAKLFYDGSTLIKLADVFPELETASIVEKSNSNFGESNYLIFNTYSSNNNNNFIAFNGTSLKPIQNLLFDYDSGFKMEITDTPDNNFIINAGNKKYGQEIFKFYFSNGLSDLYENANSTTGSSLLSPQEFNNKLFYFGTDEYGLGPMISDGTATGTYRIKNDVNAGFYGWPVSDYVPSIQLNNKIYFPCSIGGAPIALCVSDGTSAGTTMIKNVNPMGKDGSNSYDYPSFARVGNTNKFLFKVSENDFSAKLWVSDGTENGTYNLNALPSFQNKYAIINNKSYYAAFDYTLNKRVLMSTDGTQNGTQVFYNFVGNKSFSSILGYTDNKFFFLVNNQIDYWTSKIELWVSDGSVNGTLMLKSFSNPHYSNPGFNSNVDVKEGKLYFFACAENTADLTKHAPYVSDGTINGTYKISSNEFANGAYPVASHSGSFITHCDNKIYYMSAPNYNGYNSMWVYNNGQFSNVYTSPSLGNSTFLPNNYIPYNNVCINGNLFFLNKTYSENEIWVTNGNGPVSPISIQSNNITVNSKIINSISKVNNKIFLNAPFNDSNNFNFYGNELYVMDVNPITLGINETISNIKDQKALSLIIYPNPVVSEVNLMSTKDNEIKDIEIYDVSGILVLNKKQANTAKVSLDLNSLISGTYLLKLKTEKGMIIKKIIKK</sequence>
<proteinExistence type="predicted"/>
<accession>A0A3S4MUU6</accession>
<evidence type="ECO:0000256" key="1">
    <source>
        <dbReference type="ARBA" id="ARBA00022729"/>
    </source>
</evidence>
<gene>
    <name evidence="3" type="ORF">NCTC11432_05152</name>
</gene>
<dbReference type="STRING" id="525257.HMPREF0204_14650"/>
<evidence type="ECO:0000313" key="4">
    <source>
        <dbReference type="Proteomes" id="UP000279227"/>
    </source>
</evidence>
<dbReference type="GeneID" id="93022971"/>
<organism evidence="3 4">
    <name type="scientific">Chryseobacterium gleum</name>
    <name type="common">Flavobacterium gleum</name>
    <dbReference type="NCBI Taxonomy" id="250"/>
    <lineage>
        <taxon>Bacteria</taxon>
        <taxon>Pseudomonadati</taxon>
        <taxon>Bacteroidota</taxon>
        <taxon>Flavobacteriia</taxon>
        <taxon>Flavobacteriales</taxon>
        <taxon>Weeksellaceae</taxon>
        <taxon>Chryseobacterium group</taxon>
        <taxon>Chryseobacterium</taxon>
    </lineage>
</organism>
<reference evidence="3 4" key="1">
    <citation type="submission" date="2018-12" db="EMBL/GenBank/DDBJ databases">
        <authorList>
            <consortium name="Pathogen Informatics"/>
        </authorList>
    </citation>
    <scope>NUCLEOTIDE SEQUENCE [LARGE SCALE GENOMIC DNA]</scope>
    <source>
        <strain evidence="3 4">NCTC11432</strain>
    </source>
</reference>
<evidence type="ECO:0000313" key="3">
    <source>
        <dbReference type="EMBL" id="VEE12142.1"/>
    </source>
</evidence>
<feature type="domain" description="Secretion system C-terminal sorting" evidence="2">
    <location>
        <begin position="942"/>
        <end position="1013"/>
    </location>
</feature>